<gene>
    <name evidence="1" type="ORF">R1flu_014583</name>
</gene>
<dbReference type="AlphaFoldDB" id="A0ABD1YGM2"/>
<organism evidence="1 2">
    <name type="scientific">Riccia fluitans</name>
    <dbReference type="NCBI Taxonomy" id="41844"/>
    <lineage>
        <taxon>Eukaryota</taxon>
        <taxon>Viridiplantae</taxon>
        <taxon>Streptophyta</taxon>
        <taxon>Embryophyta</taxon>
        <taxon>Marchantiophyta</taxon>
        <taxon>Marchantiopsida</taxon>
        <taxon>Marchantiidae</taxon>
        <taxon>Marchantiales</taxon>
        <taxon>Ricciaceae</taxon>
        <taxon>Riccia</taxon>
    </lineage>
</organism>
<evidence type="ECO:0000313" key="1">
    <source>
        <dbReference type="EMBL" id="KAL2629897.1"/>
    </source>
</evidence>
<accession>A0ABD1YGM2</accession>
<name>A0ABD1YGM2_9MARC</name>
<keyword evidence="2" id="KW-1185">Reference proteome</keyword>
<reference evidence="1 2" key="1">
    <citation type="submission" date="2024-09" db="EMBL/GenBank/DDBJ databases">
        <title>Chromosome-scale assembly of Riccia fluitans.</title>
        <authorList>
            <person name="Paukszto L."/>
            <person name="Sawicki J."/>
            <person name="Karawczyk K."/>
            <person name="Piernik-Szablinska J."/>
            <person name="Szczecinska M."/>
            <person name="Mazdziarz M."/>
        </authorList>
    </citation>
    <scope>NUCLEOTIDE SEQUENCE [LARGE SCALE GENOMIC DNA]</scope>
    <source>
        <strain evidence="1">Rf_01</strain>
        <tissue evidence="1">Aerial parts of the thallus</tissue>
    </source>
</reference>
<protein>
    <submittedName>
        <fullName evidence="1">Uncharacterized protein</fullName>
    </submittedName>
</protein>
<comment type="caution">
    <text evidence="1">The sequence shown here is derived from an EMBL/GenBank/DDBJ whole genome shotgun (WGS) entry which is preliminary data.</text>
</comment>
<dbReference type="EMBL" id="JBHFFA010000004">
    <property type="protein sequence ID" value="KAL2629897.1"/>
    <property type="molecule type" value="Genomic_DNA"/>
</dbReference>
<proteinExistence type="predicted"/>
<dbReference type="Proteomes" id="UP001605036">
    <property type="component" value="Unassembled WGS sequence"/>
</dbReference>
<sequence>MKKEFRKMELVNWKMRWDVSVLSTRARPCEKRDQRLVPGTPLARMRSETEVTEREQREGRPELRNLNLDDLAWYPWPAEWPAEWPADVAVGPVLYPFLFVLM</sequence>
<evidence type="ECO:0000313" key="2">
    <source>
        <dbReference type="Proteomes" id="UP001605036"/>
    </source>
</evidence>